<dbReference type="EMBL" id="JBDFQZ010000005">
    <property type="protein sequence ID" value="KAK9725111.1"/>
    <property type="molecule type" value="Genomic_DNA"/>
</dbReference>
<feature type="region of interest" description="Disordered" evidence="1">
    <location>
        <begin position="606"/>
        <end position="628"/>
    </location>
</feature>
<feature type="region of interest" description="Disordered" evidence="1">
    <location>
        <begin position="60"/>
        <end position="119"/>
    </location>
</feature>
<dbReference type="EMBL" id="JBDFQZ010000005">
    <property type="protein sequence ID" value="KAK9725113.1"/>
    <property type="molecule type" value="Genomic_DNA"/>
</dbReference>
<dbReference type="AlphaFoldDB" id="A0AAW1KW94"/>
<accession>A0AAW1KW94</accession>
<reference evidence="2 3" key="1">
    <citation type="submission" date="2024-03" db="EMBL/GenBank/DDBJ databases">
        <title>WGS assembly of Saponaria officinalis var. Norfolk2.</title>
        <authorList>
            <person name="Jenkins J."/>
            <person name="Shu S."/>
            <person name="Grimwood J."/>
            <person name="Barry K."/>
            <person name="Goodstein D."/>
            <person name="Schmutz J."/>
            <person name="Leebens-Mack J."/>
            <person name="Osbourn A."/>
        </authorList>
    </citation>
    <scope>NUCLEOTIDE SEQUENCE [LARGE SCALE GENOMIC DNA]</scope>
    <source>
        <strain evidence="3">cv. Norfolk2</strain>
        <strain evidence="2">JIC</strain>
        <tissue evidence="2">Leaf</tissue>
    </source>
</reference>
<dbReference type="PANTHER" id="PTHR36376:SF1">
    <property type="entry name" value="OS09G0514700 PROTEIN"/>
    <property type="match status" value="1"/>
</dbReference>
<name>A0AAW1KW94_SAPOF</name>
<evidence type="ECO:0000313" key="2">
    <source>
        <dbReference type="EMBL" id="KAK9725113.1"/>
    </source>
</evidence>
<feature type="compositionally biased region" description="Basic residues" evidence="1">
    <location>
        <begin position="618"/>
        <end position="628"/>
    </location>
</feature>
<protein>
    <submittedName>
        <fullName evidence="2">Uncharacterized protein</fullName>
    </submittedName>
</protein>
<evidence type="ECO:0000256" key="1">
    <source>
        <dbReference type="SAM" id="MobiDB-lite"/>
    </source>
</evidence>
<gene>
    <name evidence="2" type="ORF">RND81_05G123300</name>
</gene>
<sequence length="628" mass="69217">MGEKKEEDLYRNFSRKDLQGLCKKYGLPANKSNSEMATSLILYLERKNICSKSIWEVARSDPNPSELQPRVGMNSDGDKRADSRATSSHNGFGLFRKHRNPDKKDIRCGKGPSSHKASDDMGLLTKLHRDSNSGAGDAENVFSSVLSSTAEASLPSFTFDVSCEDGIQLCVDLNSTPSDWVESMKAGLHICHDIHDLESSGCDDRKGSFLMEEDESCPTTVGTGVVLQADESRRPEFFRNTVHNLENLGKERATLSCLPKSETQQLNHGSECLIRKECEVDTTSYASVLTQIRTNNFSGKTVPYDPTCSKTGDAVYKEPHSQQICTSADRVFKNSILSGTPFAGIKASPSVSFFHPHDIASSSSMVATCLVSADRPQNSGIVQFGSFDSVNFRGDVPQMWPFQAIDRTQYASSSYFVSGLSDAGQQARTEHGRASKSSKCIQIPEAQAQFFRSCEKSMSFVPYQNLPLTIVNRDTNIRAGNGGIISSNEARQVAVELPTKDASLNPFNFGGPLDLGVPKKNKLDLPIIDYANNLDEDVCRSQVRSNLGTSKDGDGNKRSAFKAFRQAEESRLKPANSDRSQFKMKSHFNSFDNRCQSESPVAKILRTPKQFSGDARASRRRSTRPFTK</sequence>
<evidence type="ECO:0000313" key="3">
    <source>
        <dbReference type="Proteomes" id="UP001443914"/>
    </source>
</evidence>
<organism evidence="2 3">
    <name type="scientific">Saponaria officinalis</name>
    <name type="common">Common soapwort</name>
    <name type="synonym">Lychnis saponaria</name>
    <dbReference type="NCBI Taxonomy" id="3572"/>
    <lineage>
        <taxon>Eukaryota</taxon>
        <taxon>Viridiplantae</taxon>
        <taxon>Streptophyta</taxon>
        <taxon>Embryophyta</taxon>
        <taxon>Tracheophyta</taxon>
        <taxon>Spermatophyta</taxon>
        <taxon>Magnoliopsida</taxon>
        <taxon>eudicotyledons</taxon>
        <taxon>Gunneridae</taxon>
        <taxon>Pentapetalae</taxon>
        <taxon>Caryophyllales</taxon>
        <taxon>Caryophyllaceae</taxon>
        <taxon>Caryophylleae</taxon>
        <taxon>Saponaria</taxon>
    </lineage>
</organism>
<keyword evidence="3" id="KW-1185">Reference proteome</keyword>
<dbReference type="Proteomes" id="UP001443914">
    <property type="component" value="Unassembled WGS sequence"/>
</dbReference>
<dbReference type="PANTHER" id="PTHR36376">
    <property type="entry name" value="OS09G0514700 PROTEIN"/>
    <property type="match status" value="1"/>
</dbReference>
<proteinExistence type="predicted"/>
<dbReference type="EMBL" id="JBDFQZ010000005">
    <property type="protein sequence ID" value="KAK9725112.1"/>
    <property type="molecule type" value="Genomic_DNA"/>
</dbReference>
<comment type="caution">
    <text evidence="2">The sequence shown here is derived from an EMBL/GenBank/DDBJ whole genome shotgun (WGS) entry which is preliminary data.</text>
</comment>